<gene>
    <name evidence="1" type="ORF">D623_10024019</name>
</gene>
<sequence length="67" mass="7924">MLQAKWSPHRSPEYKSQERRWVRLGGRAERWAGTQRPLPQYAAAVQSLGPRVLPERQQVGRWEEIRT</sequence>
<dbReference type="Proteomes" id="UP000052978">
    <property type="component" value="Unassembled WGS sequence"/>
</dbReference>
<accession>S7N6D5</accession>
<evidence type="ECO:0000313" key="2">
    <source>
        <dbReference type="Proteomes" id="UP000052978"/>
    </source>
</evidence>
<dbReference type="AlphaFoldDB" id="S7N6D5"/>
<name>S7N6D5_MYOBR</name>
<organism evidence="1 2">
    <name type="scientific">Myotis brandtii</name>
    <name type="common">Brandt's bat</name>
    <dbReference type="NCBI Taxonomy" id="109478"/>
    <lineage>
        <taxon>Eukaryota</taxon>
        <taxon>Metazoa</taxon>
        <taxon>Chordata</taxon>
        <taxon>Craniata</taxon>
        <taxon>Vertebrata</taxon>
        <taxon>Euteleostomi</taxon>
        <taxon>Mammalia</taxon>
        <taxon>Eutheria</taxon>
        <taxon>Laurasiatheria</taxon>
        <taxon>Chiroptera</taxon>
        <taxon>Yangochiroptera</taxon>
        <taxon>Vespertilionidae</taxon>
        <taxon>Myotis</taxon>
    </lineage>
</organism>
<dbReference type="EMBL" id="KE163573">
    <property type="protein sequence ID" value="EPQ12739.1"/>
    <property type="molecule type" value="Genomic_DNA"/>
</dbReference>
<evidence type="ECO:0000313" key="1">
    <source>
        <dbReference type="EMBL" id="EPQ12739.1"/>
    </source>
</evidence>
<keyword evidence="2" id="KW-1185">Reference proteome</keyword>
<proteinExistence type="predicted"/>
<protein>
    <submittedName>
        <fullName evidence="1">Uncharacterized protein</fullName>
    </submittedName>
</protein>
<reference evidence="1 2" key="1">
    <citation type="journal article" date="2013" name="Nat. Commun.">
        <title>Genome analysis reveals insights into physiology and longevity of the Brandt's bat Myotis brandtii.</title>
        <authorList>
            <person name="Seim I."/>
            <person name="Fang X."/>
            <person name="Xiong Z."/>
            <person name="Lobanov A.V."/>
            <person name="Huang Z."/>
            <person name="Ma S."/>
            <person name="Feng Y."/>
            <person name="Turanov A.A."/>
            <person name="Zhu Y."/>
            <person name="Lenz T.L."/>
            <person name="Gerashchenko M.V."/>
            <person name="Fan D."/>
            <person name="Hee Yim S."/>
            <person name="Yao X."/>
            <person name="Jordan D."/>
            <person name="Xiong Y."/>
            <person name="Ma Y."/>
            <person name="Lyapunov A.N."/>
            <person name="Chen G."/>
            <person name="Kulakova O.I."/>
            <person name="Sun Y."/>
            <person name="Lee S.G."/>
            <person name="Bronson R.T."/>
            <person name="Moskalev A.A."/>
            <person name="Sunyaev S.R."/>
            <person name="Zhang G."/>
            <person name="Krogh A."/>
            <person name="Wang J."/>
            <person name="Gladyshev V.N."/>
        </authorList>
    </citation>
    <scope>NUCLEOTIDE SEQUENCE [LARGE SCALE GENOMIC DNA]</scope>
</reference>